<evidence type="ECO:0000259" key="8">
    <source>
        <dbReference type="Pfam" id="PF00892"/>
    </source>
</evidence>
<gene>
    <name evidence="9" type="ORF">LEUCIP111803_01232</name>
</gene>
<feature type="transmembrane region" description="Helical" evidence="7">
    <location>
        <begin position="16"/>
        <end position="36"/>
    </location>
</feature>
<evidence type="ECO:0000256" key="7">
    <source>
        <dbReference type="SAM" id="Phobius"/>
    </source>
</evidence>
<feature type="transmembrane region" description="Helical" evidence="7">
    <location>
        <begin position="100"/>
        <end position="120"/>
    </location>
</feature>
<dbReference type="InterPro" id="IPR051258">
    <property type="entry name" value="Diverse_Substrate_Transporter"/>
</dbReference>
<accession>A0A916JXY2</accession>
<evidence type="ECO:0000313" key="9">
    <source>
        <dbReference type="EMBL" id="CAG7609685.1"/>
    </source>
</evidence>
<sequence>MIGSHGRVGGLGRHELALIGVTALWGATFLIIHFAVDYAGPMFFVGVRFLVAGLIAAAVFWRSLRGISGYEIGAGAVIGVAIFLGYGLQTFGLQHITSSMSGFITAFYVPLVPLMQWLFLRRRPGRASLVGVALAFAGLLLLAGPGVSGLQLGLGETATIIGAVAVAGEVILISHFAPRVDLRRVTVVQLLTAGALGFLAMPVTGESIPVFDWRWFIPAVGLGAISMLIQYTMTWAQRHVSATRATIIYSGEPVWAGLLGWLAGDALPWYVLLGAAFIVAGVLVSELPPRRRD</sequence>
<proteinExistence type="inferred from homology"/>
<feature type="transmembrane region" description="Helical" evidence="7">
    <location>
        <begin position="127"/>
        <end position="147"/>
    </location>
</feature>
<organism evidence="9 10">
    <name type="scientific">Leucobacter soli</name>
    <dbReference type="NCBI Taxonomy" id="2812850"/>
    <lineage>
        <taxon>Bacteria</taxon>
        <taxon>Bacillati</taxon>
        <taxon>Actinomycetota</taxon>
        <taxon>Actinomycetes</taxon>
        <taxon>Micrococcales</taxon>
        <taxon>Microbacteriaceae</taxon>
        <taxon>Leucobacter</taxon>
    </lineage>
</organism>
<evidence type="ECO:0000313" key="10">
    <source>
        <dbReference type="Proteomes" id="UP000693892"/>
    </source>
</evidence>
<feature type="transmembrane region" description="Helical" evidence="7">
    <location>
        <begin position="245"/>
        <end position="263"/>
    </location>
</feature>
<comment type="caution">
    <text evidence="9">The sequence shown here is derived from an EMBL/GenBank/DDBJ whole genome shotgun (WGS) entry which is preliminary data.</text>
</comment>
<evidence type="ECO:0000256" key="2">
    <source>
        <dbReference type="ARBA" id="ARBA00007362"/>
    </source>
</evidence>
<comment type="subcellular location">
    <subcellularLocation>
        <location evidence="1">Cell membrane</location>
        <topology evidence="1">Multi-pass membrane protein</topology>
    </subcellularLocation>
</comment>
<name>A0A916JXY2_9MICO</name>
<feature type="domain" description="EamA" evidence="8">
    <location>
        <begin position="155"/>
        <end position="284"/>
    </location>
</feature>
<evidence type="ECO:0000256" key="1">
    <source>
        <dbReference type="ARBA" id="ARBA00004651"/>
    </source>
</evidence>
<dbReference type="AlphaFoldDB" id="A0A916JXY2"/>
<dbReference type="InterPro" id="IPR000620">
    <property type="entry name" value="EamA_dom"/>
</dbReference>
<feature type="transmembrane region" description="Helical" evidence="7">
    <location>
        <begin position="269"/>
        <end position="287"/>
    </location>
</feature>
<dbReference type="PANTHER" id="PTHR42920:SF5">
    <property type="entry name" value="EAMA DOMAIN-CONTAINING PROTEIN"/>
    <property type="match status" value="1"/>
</dbReference>
<keyword evidence="6 7" id="KW-0472">Membrane</keyword>
<feature type="transmembrane region" description="Helical" evidence="7">
    <location>
        <begin position="68"/>
        <end position="88"/>
    </location>
</feature>
<keyword evidence="5 7" id="KW-1133">Transmembrane helix</keyword>
<evidence type="ECO:0000256" key="6">
    <source>
        <dbReference type="ARBA" id="ARBA00023136"/>
    </source>
</evidence>
<comment type="similarity">
    <text evidence="2">Belongs to the EamA transporter family.</text>
</comment>
<dbReference type="Proteomes" id="UP000693892">
    <property type="component" value="Unassembled WGS sequence"/>
</dbReference>
<reference evidence="9" key="1">
    <citation type="submission" date="2021-06" db="EMBL/GenBank/DDBJ databases">
        <authorList>
            <person name="Criscuolo A."/>
        </authorList>
    </citation>
    <scope>NUCLEOTIDE SEQUENCE</scope>
    <source>
        <strain evidence="9">CIP111803</strain>
    </source>
</reference>
<dbReference type="EMBL" id="CAJVAP010000011">
    <property type="protein sequence ID" value="CAG7609685.1"/>
    <property type="molecule type" value="Genomic_DNA"/>
</dbReference>
<dbReference type="Pfam" id="PF00892">
    <property type="entry name" value="EamA"/>
    <property type="match status" value="2"/>
</dbReference>
<protein>
    <recommendedName>
        <fullName evidence="8">EamA domain-containing protein</fullName>
    </recommendedName>
</protein>
<evidence type="ECO:0000256" key="4">
    <source>
        <dbReference type="ARBA" id="ARBA00022692"/>
    </source>
</evidence>
<feature type="domain" description="EamA" evidence="8">
    <location>
        <begin position="16"/>
        <end position="142"/>
    </location>
</feature>
<keyword evidence="3" id="KW-1003">Cell membrane</keyword>
<feature type="transmembrane region" description="Helical" evidence="7">
    <location>
        <begin position="215"/>
        <end position="233"/>
    </location>
</feature>
<dbReference type="RefSeq" id="WP_236022002.1">
    <property type="nucleotide sequence ID" value="NZ_CAJVAP010000011.1"/>
</dbReference>
<keyword evidence="10" id="KW-1185">Reference proteome</keyword>
<keyword evidence="4 7" id="KW-0812">Transmembrane</keyword>
<feature type="transmembrane region" description="Helical" evidence="7">
    <location>
        <begin position="42"/>
        <end position="61"/>
    </location>
</feature>
<dbReference type="PANTHER" id="PTHR42920">
    <property type="entry name" value="OS03G0707200 PROTEIN-RELATED"/>
    <property type="match status" value="1"/>
</dbReference>
<evidence type="ECO:0000256" key="5">
    <source>
        <dbReference type="ARBA" id="ARBA00022989"/>
    </source>
</evidence>
<feature type="transmembrane region" description="Helical" evidence="7">
    <location>
        <begin position="153"/>
        <end position="173"/>
    </location>
</feature>
<evidence type="ECO:0000256" key="3">
    <source>
        <dbReference type="ARBA" id="ARBA00022475"/>
    </source>
</evidence>
<feature type="transmembrane region" description="Helical" evidence="7">
    <location>
        <begin position="185"/>
        <end position="203"/>
    </location>
</feature>
<dbReference type="GO" id="GO:0005886">
    <property type="term" value="C:plasma membrane"/>
    <property type="evidence" value="ECO:0007669"/>
    <property type="project" value="UniProtKB-SubCell"/>
</dbReference>